<dbReference type="SUPFAM" id="SSF55298">
    <property type="entry name" value="YjgF-like"/>
    <property type="match status" value="1"/>
</dbReference>
<evidence type="ECO:0000313" key="2">
    <source>
        <dbReference type="EMBL" id="CAB4590223.1"/>
    </source>
</evidence>
<dbReference type="Gene3D" id="3.30.1330.40">
    <property type="entry name" value="RutC-like"/>
    <property type="match status" value="1"/>
</dbReference>
<dbReference type="Pfam" id="PF14588">
    <property type="entry name" value="YjgF_endoribonc"/>
    <property type="match status" value="1"/>
</dbReference>
<dbReference type="PANTHER" id="PTHR43760:SF1">
    <property type="entry name" value="ENDORIBONUCLEASE L-PSP_CHORISMATE MUTASE-LIKE DOMAIN-CONTAINING PROTEIN"/>
    <property type="match status" value="1"/>
</dbReference>
<dbReference type="EMBL" id="CAFBLI010000001">
    <property type="protein sequence ID" value="CAB4855240.1"/>
    <property type="molecule type" value="Genomic_DNA"/>
</dbReference>
<gene>
    <name evidence="2" type="ORF">UFOPK1811_00116</name>
    <name evidence="3" type="ORF">UFOPK2360_00293</name>
    <name evidence="4" type="ORF">UFOPK2659_00582</name>
    <name evidence="5" type="ORF">UFOPK2922_00832</name>
    <name evidence="6" type="ORF">UFOPK3306_00038</name>
    <name evidence="7" type="ORF">UFOPK4209_00318</name>
</gene>
<dbReference type="EMBL" id="CAEZXH010000010">
    <property type="protein sequence ID" value="CAB4677591.1"/>
    <property type="molecule type" value="Genomic_DNA"/>
</dbReference>
<dbReference type="EMBL" id="CAFBPY010000031">
    <property type="protein sequence ID" value="CAB5035552.1"/>
    <property type="molecule type" value="Genomic_DNA"/>
</dbReference>
<dbReference type="AlphaFoldDB" id="A0A6J7S3Z2"/>
<dbReference type="EMBL" id="CAEZUJ010000003">
    <property type="protein sequence ID" value="CAB4590223.1"/>
    <property type="molecule type" value="Genomic_DNA"/>
</dbReference>
<protein>
    <submittedName>
        <fullName evidence="7">Unannotated protein</fullName>
    </submittedName>
</protein>
<dbReference type="InterPro" id="IPR035959">
    <property type="entry name" value="RutC-like_sf"/>
</dbReference>
<feature type="domain" description="Endoribonuclease L-PSP/chorismate mutase-like" evidence="1">
    <location>
        <begin position="9"/>
        <end position="143"/>
    </location>
</feature>
<proteinExistence type="predicted"/>
<sequence>MAHEKVKAKLAELGLELPVAAAPVAAYLPAIKNDKLVFTAGQLPTVNGAISKVGKVGSDVTPEEGRDLAQICALNVLAALSLVCDLDDVVQVVKIVGFVNAAPGFTGLPVVVNGASELFLHVFGEAGRAARSSVGVAELPLNAPVEVEAVVALR</sequence>
<evidence type="ECO:0000259" key="1">
    <source>
        <dbReference type="Pfam" id="PF14588"/>
    </source>
</evidence>
<evidence type="ECO:0000313" key="4">
    <source>
        <dbReference type="EMBL" id="CAB4720039.1"/>
    </source>
</evidence>
<dbReference type="PANTHER" id="PTHR43760">
    <property type="entry name" value="ENDORIBONUCLEASE-RELATED"/>
    <property type="match status" value="1"/>
</dbReference>
<dbReference type="EMBL" id="CAEZZS010000034">
    <property type="protein sequence ID" value="CAB4778402.1"/>
    <property type="molecule type" value="Genomic_DNA"/>
</dbReference>
<organism evidence="7">
    <name type="scientific">freshwater metagenome</name>
    <dbReference type="NCBI Taxonomy" id="449393"/>
    <lineage>
        <taxon>unclassified sequences</taxon>
        <taxon>metagenomes</taxon>
        <taxon>ecological metagenomes</taxon>
    </lineage>
</organism>
<evidence type="ECO:0000313" key="5">
    <source>
        <dbReference type="EMBL" id="CAB4778402.1"/>
    </source>
</evidence>
<name>A0A6J7S3Z2_9ZZZZ</name>
<reference evidence="7" key="1">
    <citation type="submission" date="2020-05" db="EMBL/GenBank/DDBJ databases">
        <authorList>
            <person name="Chiriac C."/>
            <person name="Salcher M."/>
            <person name="Ghai R."/>
            <person name="Kavagutti S V."/>
        </authorList>
    </citation>
    <scope>NUCLEOTIDE SEQUENCE</scope>
</reference>
<accession>A0A6J7S3Z2</accession>
<dbReference type="EMBL" id="CAEZYJ010000066">
    <property type="protein sequence ID" value="CAB4720039.1"/>
    <property type="molecule type" value="Genomic_DNA"/>
</dbReference>
<evidence type="ECO:0000313" key="7">
    <source>
        <dbReference type="EMBL" id="CAB5035552.1"/>
    </source>
</evidence>
<evidence type="ECO:0000313" key="3">
    <source>
        <dbReference type="EMBL" id="CAB4677591.1"/>
    </source>
</evidence>
<dbReference type="InterPro" id="IPR013813">
    <property type="entry name" value="Endoribo_LPSP/chorism_mut-like"/>
</dbReference>
<dbReference type="CDD" id="cd02199">
    <property type="entry name" value="YjgF_YER057c_UK114_like_1"/>
    <property type="match status" value="1"/>
</dbReference>
<evidence type="ECO:0000313" key="6">
    <source>
        <dbReference type="EMBL" id="CAB4855240.1"/>
    </source>
</evidence>